<organism evidence="3">
    <name type="scientific">Streptomyces sp. NBC_01401</name>
    <dbReference type="NCBI Taxonomy" id="2903854"/>
    <lineage>
        <taxon>Bacteria</taxon>
        <taxon>Bacillati</taxon>
        <taxon>Actinomycetota</taxon>
        <taxon>Actinomycetes</taxon>
        <taxon>Kitasatosporales</taxon>
        <taxon>Streptomycetaceae</taxon>
        <taxon>Streptomyces</taxon>
    </lineage>
</organism>
<dbReference type="AlphaFoldDB" id="A0AAU3GR46"/>
<dbReference type="SUPFAM" id="SSF55874">
    <property type="entry name" value="ATPase domain of HSP90 chaperone/DNA topoisomerase II/histidine kinase"/>
    <property type="match status" value="1"/>
</dbReference>
<feature type="domain" description="Histidine kinase/HSP90-like ATPase" evidence="2">
    <location>
        <begin position="26"/>
        <end position="140"/>
    </location>
</feature>
<dbReference type="GO" id="GO:0004674">
    <property type="term" value="F:protein serine/threonine kinase activity"/>
    <property type="evidence" value="ECO:0007669"/>
    <property type="project" value="UniProtKB-KW"/>
</dbReference>
<accession>A0AAU3GR46</accession>
<dbReference type="PANTHER" id="PTHR35526:SF3">
    <property type="entry name" value="ANTI-SIGMA-F FACTOR RSBW"/>
    <property type="match status" value="1"/>
</dbReference>
<dbReference type="EMBL" id="CP109535">
    <property type="protein sequence ID" value="WTY95647.1"/>
    <property type="molecule type" value="Genomic_DNA"/>
</dbReference>
<keyword evidence="3" id="KW-0547">Nucleotide-binding</keyword>
<proteinExistence type="predicted"/>
<reference evidence="3" key="1">
    <citation type="submission" date="2022-10" db="EMBL/GenBank/DDBJ databases">
        <title>The complete genomes of actinobacterial strains from the NBC collection.</title>
        <authorList>
            <person name="Joergensen T.S."/>
            <person name="Alvarez Arevalo M."/>
            <person name="Sterndorff E.B."/>
            <person name="Faurdal D."/>
            <person name="Vuksanovic O."/>
            <person name="Mourched A.-S."/>
            <person name="Charusanti P."/>
            <person name="Shaw S."/>
            <person name="Blin K."/>
            <person name="Weber T."/>
        </authorList>
    </citation>
    <scope>NUCLEOTIDE SEQUENCE</scope>
    <source>
        <strain evidence="3">NBC_01401</strain>
    </source>
</reference>
<sequence length="154" mass="16292">MTISGRTVPHPTDTFELRFSSTPRGARLARRLASHRVHGWGHRYGSEVNDTVSLVVGELAANAVTHGLVPGRDALLRLSRARGGRLRVEVSDTRGERLPAASTGLPADEKTGRGLILVAALTEEWGVTAREGGPGKTVWAVLGTARACSLTGPP</sequence>
<dbReference type="Pfam" id="PF13581">
    <property type="entry name" value="HATPase_c_2"/>
    <property type="match status" value="1"/>
</dbReference>
<dbReference type="InterPro" id="IPR003594">
    <property type="entry name" value="HATPase_dom"/>
</dbReference>
<protein>
    <submittedName>
        <fullName evidence="3">ATP-binding protein</fullName>
    </submittedName>
</protein>
<evidence type="ECO:0000256" key="1">
    <source>
        <dbReference type="ARBA" id="ARBA00022527"/>
    </source>
</evidence>
<evidence type="ECO:0000259" key="2">
    <source>
        <dbReference type="Pfam" id="PF13581"/>
    </source>
</evidence>
<dbReference type="InterPro" id="IPR036890">
    <property type="entry name" value="HATPase_C_sf"/>
</dbReference>
<gene>
    <name evidence="3" type="ORF">OG626_12430</name>
</gene>
<keyword evidence="1" id="KW-0723">Serine/threonine-protein kinase</keyword>
<keyword evidence="3" id="KW-0067">ATP-binding</keyword>
<dbReference type="InterPro" id="IPR050267">
    <property type="entry name" value="Anti-sigma-factor_SerPK"/>
</dbReference>
<dbReference type="PANTHER" id="PTHR35526">
    <property type="entry name" value="ANTI-SIGMA-F FACTOR RSBW-RELATED"/>
    <property type="match status" value="1"/>
</dbReference>
<evidence type="ECO:0000313" key="3">
    <source>
        <dbReference type="EMBL" id="WTY95647.1"/>
    </source>
</evidence>
<dbReference type="GO" id="GO:0005524">
    <property type="term" value="F:ATP binding"/>
    <property type="evidence" value="ECO:0007669"/>
    <property type="project" value="UniProtKB-KW"/>
</dbReference>
<name>A0AAU3GR46_9ACTN</name>
<dbReference type="Gene3D" id="3.30.565.10">
    <property type="entry name" value="Histidine kinase-like ATPase, C-terminal domain"/>
    <property type="match status" value="1"/>
</dbReference>
<keyword evidence="1" id="KW-0808">Transferase</keyword>
<keyword evidence="1" id="KW-0418">Kinase</keyword>
<dbReference type="CDD" id="cd16936">
    <property type="entry name" value="HATPase_RsbW-like"/>
    <property type="match status" value="1"/>
</dbReference>